<dbReference type="Gramene" id="PUZ54534">
    <property type="protein sequence ID" value="PUZ54534"/>
    <property type="gene ID" value="GQ55_5G139500"/>
</dbReference>
<feature type="compositionally biased region" description="Low complexity" evidence="1">
    <location>
        <begin position="38"/>
        <end position="61"/>
    </location>
</feature>
<keyword evidence="4" id="KW-1185">Reference proteome</keyword>
<gene>
    <name evidence="3" type="ORF">GQ55_5G139500</name>
</gene>
<dbReference type="AlphaFoldDB" id="A0A2T7DG32"/>
<reference evidence="3 4" key="1">
    <citation type="submission" date="2018-04" db="EMBL/GenBank/DDBJ databases">
        <title>WGS assembly of Panicum hallii var. hallii HAL2.</title>
        <authorList>
            <person name="Lovell J."/>
            <person name="Jenkins J."/>
            <person name="Lowry D."/>
            <person name="Mamidi S."/>
            <person name="Sreedasyam A."/>
            <person name="Weng X."/>
            <person name="Barry K."/>
            <person name="Bonette J."/>
            <person name="Campitelli B."/>
            <person name="Daum C."/>
            <person name="Gordon S."/>
            <person name="Gould B."/>
            <person name="Lipzen A."/>
            <person name="MacQueen A."/>
            <person name="Palacio-Mejia J."/>
            <person name="Plott C."/>
            <person name="Shakirov E."/>
            <person name="Shu S."/>
            <person name="Yoshinaga Y."/>
            <person name="Zane M."/>
            <person name="Rokhsar D."/>
            <person name="Grimwood J."/>
            <person name="Schmutz J."/>
            <person name="Juenger T."/>
        </authorList>
    </citation>
    <scope>NUCLEOTIDE SEQUENCE [LARGE SCALE GENOMIC DNA]</scope>
    <source>
        <strain evidence="4">cv. HAL2</strain>
    </source>
</reference>
<organism evidence="3 4">
    <name type="scientific">Panicum hallii var. hallii</name>
    <dbReference type="NCBI Taxonomy" id="1504633"/>
    <lineage>
        <taxon>Eukaryota</taxon>
        <taxon>Viridiplantae</taxon>
        <taxon>Streptophyta</taxon>
        <taxon>Embryophyta</taxon>
        <taxon>Tracheophyta</taxon>
        <taxon>Spermatophyta</taxon>
        <taxon>Magnoliopsida</taxon>
        <taxon>Liliopsida</taxon>
        <taxon>Poales</taxon>
        <taxon>Poaceae</taxon>
        <taxon>PACMAD clade</taxon>
        <taxon>Panicoideae</taxon>
        <taxon>Panicodae</taxon>
        <taxon>Paniceae</taxon>
        <taxon>Panicinae</taxon>
        <taxon>Panicum</taxon>
        <taxon>Panicum sect. Panicum</taxon>
    </lineage>
</organism>
<dbReference type="Proteomes" id="UP000244336">
    <property type="component" value="Chromosome 5"/>
</dbReference>
<evidence type="ECO:0000256" key="2">
    <source>
        <dbReference type="SAM" id="Phobius"/>
    </source>
</evidence>
<keyword evidence="2" id="KW-1133">Transmembrane helix</keyword>
<accession>A0A2T7DG32</accession>
<evidence type="ECO:0000256" key="1">
    <source>
        <dbReference type="SAM" id="MobiDB-lite"/>
    </source>
</evidence>
<sequence>MAHDNCSFLEAGVMSARAERRSSPASLPLPAMATWSSLGERPSLSGPSSSRPATASSSTARAARRCCRSLVSIDMFMERAAPSRSYPLLYSFYVDGVCAVLLGPPLLIPV</sequence>
<dbReference type="EMBL" id="CM009753">
    <property type="protein sequence ID" value="PUZ54534.1"/>
    <property type="molecule type" value="Genomic_DNA"/>
</dbReference>
<keyword evidence="2" id="KW-0472">Membrane</keyword>
<proteinExistence type="predicted"/>
<evidence type="ECO:0000313" key="4">
    <source>
        <dbReference type="Proteomes" id="UP000244336"/>
    </source>
</evidence>
<feature type="transmembrane region" description="Helical" evidence="2">
    <location>
        <begin position="88"/>
        <end position="108"/>
    </location>
</feature>
<protein>
    <submittedName>
        <fullName evidence="3">Uncharacterized protein</fullName>
    </submittedName>
</protein>
<feature type="region of interest" description="Disordered" evidence="1">
    <location>
        <begin position="38"/>
        <end position="63"/>
    </location>
</feature>
<keyword evidence="2" id="KW-0812">Transmembrane</keyword>
<evidence type="ECO:0000313" key="3">
    <source>
        <dbReference type="EMBL" id="PUZ54534.1"/>
    </source>
</evidence>
<name>A0A2T7DG32_9POAL</name>